<dbReference type="Proteomes" id="UP000249340">
    <property type="component" value="Chromosome"/>
</dbReference>
<evidence type="ECO:0000259" key="2">
    <source>
        <dbReference type="Pfam" id="PF00535"/>
    </source>
</evidence>
<feature type="domain" description="Glycosyltransferase 2-like" evidence="2">
    <location>
        <begin position="103"/>
        <end position="236"/>
    </location>
</feature>
<sequence>MRGDRSVNKPVRLPGKDESQGRGNLSPGELRTNGRWRRSPPRTGLPPGVRRQVESAKDRVRRGAGGNSATAARPPRESPESSVPDRDAQASAGLLERIHVKLSVVVPFYNVRAYAPDALRSLAANARSDFEFILVDDGSTDGTSELLESWGRDRPRVRLIRHERNRGISATRNTGMAEVGGRYLTFLDGDDWFAPGYLPRLLDAIEGFGCDFVRTDHVRCTGSSREIHRAPEARRDEVLSPRESILPADRSTMVDYPYSWAGIYHRRLLDGGLLHFDEDLHTAEDRPWIWRLHRHAGTYAVTGLRGVFYRRAVATSLTQIGDVRQLDFVPAFDRLLKELAEDPEAELLLPKAVRTYLAVMVHHRRNADRLQRGVARTMRTLCADALRRLPQDHLDEAVAAMDSDRAATIRRLRGGLTAVVAR</sequence>
<keyword evidence="3" id="KW-0808">Transferase</keyword>
<reference evidence="4" key="1">
    <citation type="submission" date="2018-07" db="EMBL/GenBank/DDBJ databases">
        <title>Streptacidiphilus bronchialis DSM 106435 chromosome.</title>
        <authorList>
            <person name="Batra D."/>
            <person name="Gulvik C.A."/>
        </authorList>
    </citation>
    <scope>NUCLEOTIDE SEQUENCE [LARGE SCALE GENOMIC DNA]</scope>
    <source>
        <strain evidence="4">DSM 106435</strain>
    </source>
</reference>
<dbReference type="InterPro" id="IPR029044">
    <property type="entry name" value="Nucleotide-diphossugar_trans"/>
</dbReference>
<keyword evidence="4" id="KW-1185">Reference proteome</keyword>
<dbReference type="PANTHER" id="PTHR43685">
    <property type="entry name" value="GLYCOSYLTRANSFERASE"/>
    <property type="match status" value="1"/>
</dbReference>
<dbReference type="AlphaFoldDB" id="A0A345SWK6"/>
<proteinExistence type="predicted"/>
<evidence type="ECO:0000256" key="1">
    <source>
        <dbReference type="SAM" id="MobiDB-lite"/>
    </source>
</evidence>
<feature type="compositionally biased region" description="Basic and acidic residues" evidence="1">
    <location>
        <begin position="74"/>
        <end position="88"/>
    </location>
</feature>
<dbReference type="InterPro" id="IPR050834">
    <property type="entry name" value="Glycosyltransf_2"/>
</dbReference>
<dbReference type="KEGG" id="stri:C7M71_012325"/>
<protein>
    <submittedName>
        <fullName evidence="3">Glycosyltransferase family 2 protein</fullName>
    </submittedName>
</protein>
<dbReference type="GO" id="GO:0016740">
    <property type="term" value="F:transferase activity"/>
    <property type="evidence" value="ECO:0007669"/>
    <property type="project" value="UniProtKB-KW"/>
</dbReference>
<organism evidence="3 4">
    <name type="scientific">Peterkaempfera bronchialis</name>
    <dbReference type="NCBI Taxonomy" id="2126346"/>
    <lineage>
        <taxon>Bacteria</taxon>
        <taxon>Bacillati</taxon>
        <taxon>Actinomycetota</taxon>
        <taxon>Actinomycetes</taxon>
        <taxon>Kitasatosporales</taxon>
        <taxon>Streptomycetaceae</taxon>
        <taxon>Peterkaempfera</taxon>
    </lineage>
</organism>
<gene>
    <name evidence="3" type="ORF">C7M71_012325</name>
</gene>
<dbReference type="SUPFAM" id="SSF53448">
    <property type="entry name" value="Nucleotide-diphospho-sugar transferases"/>
    <property type="match status" value="1"/>
</dbReference>
<dbReference type="CDD" id="cd00761">
    <property type="entry name" value="Glyco_tranf_GTA_type"/>
    <property type="match status" value="1"/>
</dbReference>
<dbReference type="OrthoDB" id="3183633at2"/>
<name>A0A345SWK6_9ACTN</name>
<dbReference type="PANTHER" id="PTHR43685:SF2">
    <property type="entry name" value="GLYCOSYLTRANSFERASE 2-LIKE DOMAIN-CONTAINING PROTEIN"/>
    <property type="match status" value="1"/>
</dbReference>
<evidence type="ECO:0000313" key="3">
    <source>
        <dbReference type="EMBL" id="AXI78111.1"/>
    </source>
</evidence>
<accession>A0A345SWK6</accession>
<dbReference type="Pfam" id="PF00535">
    <property type="entry name" value="Glycos_transf_2"/>
    <property type="match status" value="1"/>
</dbReference>
<feature type="region of interest" description="Disordered" evidence="1">
    <location>
        <begin position="1"/>
        <end position="88"/>
    </location>
</feature>
<dbReference type="EMBL" id="CP031264">
    <property type="protein sequence ID" value="AXI78111.1"/>
    <property type="molecule type" value="Genomic_DNA"/>
</dbReference>
<dbReference type="Gene3D" id="3.90.550.10">
    <property type="entry name" value="Spore Coat Polysaccharide Biosynthesis Protein SpsA, Chain A"/>
    <property type="match status" value="1"/>
</dbReference>
<evidence type="ECO:0000313" key="4">
    <source>
        <dbReference type="Proteomes" id="UP000249340"/>
    </source>
</evidence>
<dbReference type="InterPro" id="IPR001173">
    <property type="entry name" value="Glyco_trans_2-like"/>
</dbReference>